<evidence type="ECO:0000256" key="5">
    <source>
        <dbReference type="ARBA" id="ARBA00023136"/>
    </source>
</evidence>
<dbReference type="PANTHER" id="PTHR34478:SF1">
    <property type="entry name" value="PROTEIN LEMA"/>
    <property type="match status" value="1"/>
</dbReference>
<protein>
    <submittedName>
        <fullName evidence="6">LemA family protein</fullName>
    </submittedName>
</protein>
<organism evidence="6 7">
    <name type="scientific">Neisseria shayeganii</name>
    <dbReference type="NCBI Taxonomy" id="607712"/>
    <lineage>
        <taxon>Bacteria</taxon>
        <taxon>Pseudomonadati</taxon>
        <taxon>Pseudomonadota</taxon>
        <taxon>Betaproteobacteria</taxon>
        <taxon>Neisseriales</taxon>
        <taxon>Neisseriaceae</taxon>
        <taxon>Neisseria</taxon>
    </lineage>
</organism>
<gene>
    <name evidence="6" type="ORF">H3L94_08170</name>
</gene>
<name>A0A7D7N870_9NEIS</name>
<dbReference type="EMBL" id="CP059567">
    <property type="protein sequence ID" value="QMT39837.1"/>
    <property type="molecule type" value="Genomic_DNA"/>
</dbReference>
<dbReference type="KEGG" id="nsg:H3L94_08170"/>
<keyword evidence="3" id="KW-0812">Transmembrane</keyword>
<accession>A0A7D7N870</accession>
<dbReference type="Gene3D" id="1.20.1440.20">
    <property type="entry name" value="LemA-like domain"/>
    <property type="match status" value="1"/>
</dbReference>
<comment type="similarity">
    <text evidence="2">Belongs to the LemA family.</text>
</comment>
<keyword evidence="4" id="KW-1133">Transmembrane helix</keyword>
<dbReference type="SUPFAM" id="SSF140478">
    <property type="entry name" value="LemA-like"/>
    <property type="match status" value="1"/>
</dbReference>
<dbReference type="GO" id="GO:0016020">
    <property type="term" value="C:membrane"/>
    <property type="evidence" value="ECO:0007669"/>
    <property type="project" value="UniProtKB-SubCell"/>
</dbReference>
<dbReference type="Pfam" id="PF04011">
    <property type="entry name" value="LemA"/>
    <property type="match status" value="1"/>
</dbReference>
<evidence type="ECO:0000256" key="1">
    <source>
        <dbReference type="ARBA" id="ARBA00004167"/>
    </source>
</evidence>
<sequence>MAWLVWLLLLAVAAGLPVMVYNRLVQAQNRYQNAFAQIGVQLKRRHDLIPNLLAAVKGYLKHESETLEQVAQARNQAAASLPAADPASPAALQQLAAAENRLSGALRGLQVQIEAYPELKAAETMQQFAEEMASTENRITFARQAYNDAVMEYNTLRQVFPNNLLAAAFGHRQDAPLLEFDDAAALGQAPQVRF</sequence>
<reference evidence="6 7" key="1">
    <citation type="submission" date="2020-07" db="EMBL/GenBank/DDBJ databases">
        <title>Genomic diversity of species in the Neisseriaceae family.</title>
        <authorList>
            <person name="Vincent A.T."/>
            <person name="Bernet E."/>
            <person name="Veyrier F.J."/>
        </authorList>
    </citation>
    <scope>NUCLEOTIDE SEQUENCE [LARGE SCALE GENOMIC DNA]</scope>
    <source>
        <strain evidence="6 7">DSM 22244</strain>
    </source>
</reference>
<keyword evidence="5" id="KW-0472">Membrane</keyword>
<evidence type="ECO:0000256" key="3">
    <source>
        <dbReference type="ARBA" id="ARBA00022692"/>
    </source>
</evidence>
<evidence type="ECO:0000313" key="6">
    <source>
        <dbReference type="EMBL" id="QMT39837.1"/>
    </source>
</evidence>
<proteinExistence type="inferred from homology"/>
<evidence type="ECO:0000256" key="4">
    <source>
        <dbReference type="ARBA" id="ARBA00022989"/>
    </source>
</evidence>
<evidence type="ECO:0000256" key="2">
    <source>
        <dbReference type="ARBA" id="ARBA00008854"/>
    </source>
</evidence>
<dbReference type="AlphaFoldDB" id="A0A7D7N870"/>
<dbReference type="InterPro" id="IPR023353">
    <property type="entry name" value="LemA-like_dom_sf"/>
</dbReference>
<dbReference type="Proteomes" id="UP000514752">
    <property type="component" value="Chromosome"/>
</dbReference>
<dbReference type="RefSeq" id="WP_182121615.1">
    <property type="nucleotide sequence ID" value="NZ_CP059567.1"/>
</dbReference>
<dbReference type="InterPro" id="IPR007156">
    <property type="entry name" value="MamQ_LemA"/>
</dbReference>
<evidence type="ECO:0000313" key="7">
    <source>
        <dbReference type="Proteomes" id="UP000514752"/>
    </source>
</evidence>
<comment type="subcellular location">
    <subcellularLocation>
        <location evidence="1">Membrane</location>
        <topology evidence="1">Single-pass membrane protein</topology>
    </subcellularLocation>
</comment>
<dbReference type="PANTHER" id="PTHR34478">
    <property type="entry name" value="PROTEIN LEMA"/>
    <property type="match status" value="1"/>
</dbReference>